<gene>
    <name evidence="1" type="ORF">ERS027661_03732</name>
</gene>
<dbReference type="Proteomes" id="UP000049023">
    <property type="component" value="Unassembled WGS sequence"/>
</dbReference>
<name>A0A655ADV9_MYCTX</name>
<accession>A0A655ADV9</accession>
<sequence length="158" mass="17267">MDDHPQVALDLWVQGVIAVNPAHDLGDAGHDVFHLAVLGFVVDTEQNRVRSAEADVGGPRRLGVLLVVGHIGQHAGSYLFEHRHPRGGRLVGRRVQPVGLVLDDRGEERPLVREVVIHQCPRHPSALGDLIDANLVVRPLPKDLRPQSEQFSAAVLRG</sequence>
<evidence type="ECO:0000313" key="1">
    <source>
        <dbReference type="EMBL" id="CKS94548.1"/>
    </source>
</evidence>
<organism evidence="1 2">
    <name type="scientific">Mycobacterium tuberculosis</name>
    <dbReference type="NCBI Taxonomy" id="1773"/>
    <lineage>
        <taxon>Bacteria</taxon>
        <taxon>Bacillati</taxon>
        <taxon>Actinomycetota</taxon>
        <taxon>Actinomycetes</taxon>
        <taxon>Mycobacteriales</taxon>
        <taxon>Mycobacteriaceae</taxon>
        <taxon>Mycobacterium</taxon>
        <taxon>Mycobacterium tuberculosis complex</taxon>
    </lineage>
</organism>
<proteinExistence type="predicted"/>
<reference evidence="1 2" key="1">
    <citation type="submission" date="2015-03" db="EMBL/GenBank/DDBJ databases">
        <authorList>
            <consortium name="Pathogen Informatics"/>
        </authorList>
    </citation>
    <scope>NUCLEOTIDE SEQUENCE [LARGE SCALE GENOMIC DNA]</scope>
    <source>
        <strain evidence="1 2">Bir 187</strain>
    </source>
</reference>
<evidence type="ECO:0000313" key="2">
    <source>
        <dbReference type="Proteomes" id="UP000049023"/>
    </source>
</evidence>
<dbReference type="EMBL" id="CNFU01001050">
    <property type="protein sequence ID" value="CKS94548.1"/>
    <property type="molecule type" value="Genomic_DNA"/>
</dbReference>
<protein>
    <submittedName>
        <fullName evidence="1">Uncharacterized protein</fullName>
    </submittedName>
</protein>
<dbReference type="AlphaFoldDB" id="A0A655ADV9"/>